<name>A0A1M6G7V2_9FIRM</name>
<keyword evidence="1" id="KW-1133">Transmembrane helix</keyword>
<dbReference type="PANTHER" id="PTHR36111">
    <property type="entry name" value="INNER MEMBRANE PROTEIN-RELATED"/>
    <property type="match status" value="1"/>
</dbReference>
<accession>A0A1M6G7V2</accession>
<dbReference type="EMBL" id="FQYT01000011">
    <property type="protein sequence ID" value="SHJ05996.1"/>
    <property type="molecule type" value="Genomic_DNA"/>
</dbReference>
<evidence type="ECO:0008006" key="4">
    <source>
        <dbReference type="Google" id="ProtNLM"/>
    </source>
</evidence>
<feature type="transmembrane region" description="Helical" evidence="1">
    <location>
        <begin position="6"/>
        <end position="23"/>
    </location>
</feature>
<evidence type="ECO:0000313" key="3">
    <source>
        <dbReference type="Proteomes" id="UP000184342"/>
    </source>
</evidence>
<dbReference type="AlphaFoldDB" id="A0A1M6G7V2"/>
<proteinExistence type="predicted"/>
<dbReference type="InterPro" id="IPR007563">
    <property type="entry name" value="DUF554"/>
</dbReference>
<keyword evidence="3" id="KW-1185">Reference proteome</keyword>
<evidence type="ECO:0000313" key="2">
    <source>
        <dbReference type="EMBL" id="SHJ05996.1"/>
    </source>
</evidence>
<dbReference type="Proteomes" id="UP000184342">
    <property type="component" value="Unassembled WGS sequence"/>
</dbReference>
<keyword evidence="1" id="KW-0812">Transmembrane</keyword>
<keyword evidence="1" id="KW-0472">Membrane</keyword>
<feature type="transmembrane region" description="Helical" evidence="1">
    <location>
        <begin position="154"/>
        <end position="184"/>
    </location>
</feature>
<dbReference type="STRING" id="1122934.SAMN02745691_01280"/>
<feature type="transmembrane region" description="Helical" evidence="1">
    <location>
        <begin position="223"/>
        <end position="239"/>
    </location>
</feature>
<sequence length="241" mass="25832">MPGLGTIVNALAIIIGATIGFFAKGKISSRFQKTIMQVIGLSTMFIGVNGVVSQMLTFDGKAFSTQYTMNMILFLVIGSIIGEAIDIEEKLDSFGEWCKRKFNVKNDGEGFFVEGFISSSLLFCIGAMAIIGSLEDGINHNHTILFTKSLMDGISALIFAASFGIGVYFSVVPLVIYQGLLTLLASVVSPFLTDSVIGQMSLVGSVLIFALGINLIFGKKVKVGNMLPAIFLPLLYGLLPF</sequence>
<feature type="transmembrane region" description="Helical" evidence="1">
    <location>
        <begin position="111"/>
        <end position="134"/>
    </location>
</feature>
<organism evidence="2 3">
    <name type="scientific">Parasporobacterium paucivorans DSM 15970</name>
    <dbReference type="NCBI Taxonomy" id="1122934"/>
    <lineage>
        <taxon>Bacteria</taxon>
        <taxon>Bacillati</taxon>
        <taxon>Bacillota</taxon>
        <taxon>Clostridia</taxon>
        <taxon>Lachnospirales</taxon>
        <taxon>Lachnospiraceae</taxon>
        <taxon>Parasporobacterium</taxon>
    </lineage>
</organism>
<protein>
    <recommendedName>
        <fullName evidence="4">Membrane protein YdfK</fullName>
    </recommendedName>
</protein>
<dbReference type="OrthoDB" id="9797976at2"/>
<feature type="transmembrane region" description="Helical" evidence="1">
    <location>
        <begin position="35"/>
        <end position="55"/>
    </location>
</feature>
<feature type="transmembrane region" description="Helical" evidence="1">
    <location>
        <begin position="196"/>
        <end position="217"/>
    </location>
</feature>
<dbReference type="RefSeq" id="WP_073993526.1">
    <property type="nucleotide sequence ID" value="NZ_FQYT01000011.1"/>
</dbReference>
<gene>
    <name evidence="2" type="ORF">SAMN02745691_01280</name>
</gene>
<evidence type="ECO:0000256" key="1">
    <source>
        <dbReference type="SAM" id="Phobius"/>
    </source>
</evidence>
<dbReference type="Pfam" id="PF04474">
    <property type="entry name" value="DUF554"/>
    <property type="match status" value="1"/>
</dbReference>
<dbReference type="PANTHER" id="PTHR36111:SF2">
    <property type="entry name" value="INNER MEMBRANE PROTEIN"/>
    <property type="match status" value="1"/>
</dbReference>
<reference evidence="2 3" key="1">
    <citation type="submission" date="2016-11" db="EMBL/GenBank/DDBJ databases">
        <authorList>
            <person name="Jaros S."/>
            <person name="Januszkiewicz K."/>
            <person name="Wedrychowicz H."/>
        </authorList>
    </citation>
    <scope>NUCLEOTIDE SEQUENCE [LARGE SCALE GENOMIC DNA]</scope>
    <source>
        <strain evidence="2 3">DSM 15970</strain>
    </source>
</reference>